<accession>A0A1H0TUF0</accession>
<evidence type="ECO:0000256" key="3">
    <source>
        <dbReference type="ARBA" id="ARBA00022475"/>
    </source>
</evidence>
<evidence type="ECO:0000256" key="7">
    <source>
        <dbReference type="ARBA" id="ARBA00023136"/>
    </source>
</evidence>
<keyword evidence="6 9" id="KW-1133">Transmembrane helix</keyword>
<dbReference type="Pfam" id="PF04290">
    <property type="entry name" value="DctQ"/>
    <property type="match status" value="1"/>
</dbReference>
<feature type="transmembrane region" description="Helical" evidence="9">
    <location>
        <begin position="131"/>
        <end position="155"/>
    </location>
</feature>
<keyword evidence="3" id="KW-1003">Cell membrane</keyword>
<evidence type="ECO:0000256" key="9">
    <source>
        <dbReference type="SAM" id="Phobius"/>
    </source>
</evidence>
<dbReference type="GO" id="GO:0022857">
    <property type="term" value="F:transmembrane transporter activity"/>
    <property type="evidence" value="ECO:0007669"/>
    <property type="project" value="TreeGrafter"/>
</dbReference>
<dbReference type="InterPro" id="IPR055348">
    <property type="entry name" value="DctQ"/>
</dbReference>
<organism evidence="11 12">
    <name type="scientific">Selenomonas ruminantium</name>
    <dbReference type="NCBI Taxonomy" id="971"/>
    <lineage>
        <taxon>Bacteria</taxon>
        <taxon>Bacillati</taxon>
        <taxon>Bacillota</taxon>
        <taxon>Negativicutes</taxon>
        <taxon>Selenomonadales</taxon>
        <taxon>Selenomonadaceae</taxon>
        <taxon>Selenomonas</taxon>
    </lineage>
</organism>
<evidence type="ECO:0000256" key="6">
    <source>
        <dbReference type="ARBA" id="ARBA00022989"/>
    </source>
</evidence>
<keyword evidence="5 9" id="KW-0812">Transmembrane</keyword>
<reference evidence="11 12" key="1">
    <citation type="submission" date="2016-10" db="EMBL/GenBank/DDBJ databases">
        <authorList>
            <person name="de Groot N.N."/>
        </authorList>
    </citation>
    <scope>NUCLEOTIDE SEQUENCE [LARGE SCALE GENOMIC DNA]</scope>
    <source>
        <strain evidence="11 12">S137</strain>
    </source>
</reference>
<comment type="similarity">
    <text evidence="8">Belongs to the TRAP transporter small permease family.</text>
</comment>
<keyword evidence="4" id="KW-0997">Cell inner membrane</keyword>
<dbReference type="PANTHER" id="PTHR35011">
    <property type="entry name" value="2,3-DIKETO-L-GULONATE TRAP TRANSPORTER SMALL PERMEASE PROTEIN YIAM"/>
    <property type="match status" value="1"/>
</dbReference>
<feature type="transmembrane region" description="Helical" evidence="9">
    <location>
        <begin position="15"/>
        <end position="35"/>
    </location>
</feature>
<evidence type="ECO:0000256" key="5">
    <source>
        <dbReference type="ARBA" id="ARBA00022692"/>
    </source>
</evidence>
<evidence type="ECO:0000313" key="11">
    <source>
        <dbReference type="EMBL" id="SDP57677.1"/>
    </source>
</evidence>
<dbReference type="AlphaFoldDB" id="A0A1H0TUF0"/>
<feature type="domain" description="Tripartite ATP-independent periplasmic transporters DctQ component" evidence="10">
    <location>
        <begin position="26"/>
        <end position="156"/>
    </location>
</feature>
<comment type="subcellular location">
    <subcellularLocation>
        <location evidence="1">Cell inner membrane</location>
        <topology evidence="1">Multi-pass membrane protein</topology>
    </subcellularLocation>
</comment>
<evidence type="ECO:0000256" key="8">
    <source>
        <dbReference type="ARBA" id="ARBA00038436"/>
    </source>
</evidence>
<feature type="transmembrane region" description="Helical" evidence="9">
    <location>
        <begin position="89"/>
        <end position="111"/>
    </location>
</feature>
<sequence>MNGIKKIRSVLDKSLSVICSAMFAAIVCIGTYQIVTRYLFNSPSTVSEELLTYTFAWMALLVSALVFGKREHLRVSVFADRLQGQERKWLEICIEIMVVAVALVVLLYGGLTIMELTMSQKTASLGIPMGAVYAVVPLTGMLISIYGVCNIMDLWKENMQGSR</sequence>
<evidence type="ECO:0000259" key="10">
    <source>
        <dbReference type="Pfam" id="PF04290"/>
    </source>
</evidence>
<dbReference type="InterPro" id="IPR007387">
    <property type="entry name" value="TRAP_DctQ"/>
</dbReference>
<evidence type="ECO:0000256" key="4">
    <source>
        <dbReference type="ARBA" id="ARBA00022519"/>
    </source>
</evidence>
<dbReference type="OrthoDB" id="49066at2"/>
<evidence type="ECO:0000256" key="2">
    <source>
        <dbReference type="ARBA" id="ARBA00022448"/>
    </source>
</evidence>
<keyword evidence="7 9" id="KW-0472">Membrane</keyword>
<keyword evidence="2" id="KW-0813">Transport</keyword>
<name>A0A1H0TUF0_SELRU</name>
<feature type="transmembrane region" description="Helical" evidence="9">
    <location>
        <begin position="50"/>
        <end position="68"/>
    </location>
</feature>
<dbReference type="OMA" id="RFLFIWV"/>
<gene>
    <name evidence="11" type="ORF">SAMN05216366_12630</name>
</gene>
<evidence type="ECO:0000313" key="12">
    <source>
        <dbReference type="Proteomes" id="UP000182412"/>
    </source>
</evidence>
<dbReference type="GO" id="GO:0005886">
    <property type="term" value="C:plasma membrane"/>
    <property type="evidence" value="ECO:0007669"/>
    <property type="project" value="UniProtKB-SubCell"/>
</dbReference>
<evidence type="ECO:0000256" key="1">
    <source>
        <dbReference type="ARBA" id="ARBA00004429"/>
    </source>
</evidence>
<dbReference type="GO" id="GO:0015740">
    <property type="term" value="P:C4-dicarboxylate transport"/>
    <property type="evidence" value="ECO:0007669"/>
    <property type="project" value="TreeGrafter"/>
</dbReference>
<protein>
    <submittedName>
        <fullName evidence="11">TRAP-type C4-dicarboxylate transport system, small permease component</fullName>
    </submittedName>
</protein>
<dbReference type="PANTHER" id="PTHR35011:SF2">
    <property type="entry name" value="2,3-DIKETO-L-GULONATE TRAP TRANSPORTER SMALL PERMEASE PROTEIN YIAM"/>
    <property type="match status" value="1"/>
</dbReference>
<dbReference type="Proteomes" id="UP000182412">
    <property type="component" value="Unassembled WGS sequence"/>
</dbReference>
<dbReference type="EMBL" id="FNJQ01000026">
    <property type="protein sequence ID" value="SDP57677.1"/>
    <property type="molecule type" value="Genomic_DNA"/>
</dbReference>
<dbReference type="RefSeq" id="WP_014423381.1">
    <property type="nucleotide sequence ID" value="NZ_FNJQ01000026.1"/>
</dbReference>
<proteinExistence type="inferred from homology"/>